<dbReference type="SUPFAM" id="SSF53335">
    <property type="entry name" value="S-adenosyl-L-methionine-dependent methyltransferases"/>
    <property type="match status" value="1"/>
</dbReference>
<dbReference type="GO" id="GO:0032259">
    <property type="term" value="P:methylation"/>
    <property type="evidence" value="ECO:0007669"/>
    <property type="project" value="UniProtKB-KW"/>
</dbReference>
<dbReference type="KEGG" id="thei:K1720_01315"/>
<dbReference type="Proteomes" id="UP001056425">
    <property type="component" value="Chromosome"/>
</dbReference>
<reference evidence="2 3" key="1">
    <citation type="submission" date="2021-08" db="EMBL/GenBank/DDBJ databases">
        <title>Thermococcus onnuriiensis IOH2.</title>
        <authorList>
            <person name="Park Y.-J."/>
        </authorList>
    </citation>
    <scope>NUCLEOTIDE SEQUENCE [LARGE SCALE GENOMIC DNA]</scope>
    <source>
        <strain evidence="2 3">IOH2</strain>
    </source>
</reference>
<dbReference type="InterPro" id="IPR041698">
    <property type="entry name" value="Methyltransf_25"/>
</dbReference>
<dbReference type="AlphaFoldDB" id="A0A9E7MC12"/>
<dbReference type="PANTHER" id="PTHR42912">
    <property type="entry name" value="METHYLTRANSFERASE"/>
    <property type="match status" value="1"/>
</dbReference>
<keyword evidence="3" id="KW-1185">Reference proteome</keyword>
<keyword evidence="2" id="KW-0489">Methyltransferase</keyword>
<gene>
    <name evidence="2" type="ORF">K1720_01315</name>
</gene>
<dbReference type="PANTHER" id="PTHR42912:SF93">
    <property type="entry name" value="N6-ADENOSINE-METHYLTRANSFERASE TMT1A"/>
    <property type="match status" value="1"/>
</dbReference>
<evidence type="ECO:0000313" key="3">
    <source>
        <dbReference type="Proteomes" id="UP001056425"/>
    </source>
</evidence>
<dbReference type="EMBL" id="CP080572">
    <property type="protein sequence ID" value="USH00831.1"/>
    <property type="molecule type" value="Genomic_DNA"/>
</dbReference>
<dbReference type="Gene3D" id="3.40.50.150">
    <property type="entry name" value="Vaccinia Virus protein VP39"/>
    <property type="match status" value="1"/>
</dbReference>
<proteinExistence type="predicted"/>
<name>A0A9E7MC12_9EURY</name>
<dbReference type="InterPro" id="IPR029063">
    <property type="entry name" value="SAM-dependent_MTases_sf"/>
</dbReference>
<keyword evidence="2" id="KW-0808">Transferase</keyword>
<organism evidence="2 3">
    <name type="scientific">Thermococcus argininiproducens</name>
    <dbReference type="NCBI Taxonomy" id="2866384"/>
    <lineage>
        <taxon>Archaea</taxon>
        <taxon>Methanobacteriati</taxon>
        <taxon>Methanobacteriota</taxon>
        <taxon>Thermococci</taxon>
        <taxon>Thermococcales</taxon>
        <taxon>Thermococcaceae</taxon>
        <taxon>Thermococcus</taxon>
    </lineage>
</organism>
<dbReference type="GO" id="GO:0008168">
    <property type="term" value="F:methyltransferase activity"/>
    <property type="evidence" value="ECO:0007669"/>
    <property type="project" value="UniProtKB-KW"/>
</dbReference>
<dbReference type="NCBIfam" id="NF043040">
    <property type="entry name" value="corrin_prot_MT"/>
    <property type="match status" value="1"/>
</dbReference>
<evidence type="ECO:0000259" key="1">
    <source>
        <dbReference type="Pfam" id="PF13649"/>
    </source>
</evidence>
<evidence type="ECO:0000313" key="2">
    <source>
        <dbReference type="EMBL" id="USH00831.1"/>
    </source>
</evidence>
<protein>
    <submittedName>
        <fullName evidence="2">Class I SAM-dependent methyltransferase</fullName>
    </submittedName>
</protein>
<dbReference type="InterPro" id="IPR050508">
    <property type="entry name" value="Methyltransf_Superfamily"/>
</dbReference>
<dbReference type="Pfam" id="PF13649">
    <property type="entry name" value="Methyltransf_25"/>
    <property type="match status" value="1"/>
</dbReference>
<feature type="domain" description="Methyltransferase" evidence="1">
    <location>
        <begin position="40"/>
        <end position="137"/>
    </location>
</feature>
<sequence>MKLLESAPSKYDRGIQILTLGKLDEAYDRLTAFIKPGQRVLDLGCGTGALTIRAAMKGAEVKAIDINPQMLEIAQKKVEKVKLTHRVELCEMGVAELNTESTGSYDVVMAGLCFSELGEDELSYALKEIKRILKPGGLLLIADETVPQNPLKRIINLLVRLPLVVVTYLLTQTTTRAIKDLPRRVEEEGFIIESIRWSWMGDFVEIVARNPGR</sequence>
<accession>A0A9E7MC12</accession>
<dbReference type="CDD" id="cd02440">
    <property type="entry name" value="AdoMet_MTases"/>
    <property type="match status" value="1"/>
</dbReference>